<reference evidence="5 6" key="1">
    <citation type="submission" date="2024-05" db="EMBL/GenBank/DDBJ databases">
        <title>Culex pipiens pipiens assembly and annotation.</title>
        <authorList>
            <person name="Alout H."/>
            <person name="Durand T."/>
        </authorList>
    </citation>
    <scope>NUCLEOTIDE SEQUENCE [LARGE SCALE GENOMIC DNA]</scope>
    <source>
        <strain evidence="5">HA-2024</strain>
        <tissue evidence="5">Whole body</tissue>
    </source>
</reference>
<keyword evidence="3" id="KW-0687">Ribonucleoprotein</keyword>
<comment type="caution">
    <text evidence="5">The sequence shown here is derived from an EMBL/GenBank/DDBJ whole genome shotgun (WGS) entry which is preliminary data.</text>
</comment>
<organism evidence="5 6">
    <name type="scientific">Culex pipiens pipiens</name>
    <name type="common">Northern house mosquito</name>
    <dbReference type="NCBI Taxonomy" id="38569"/>
    <lineage>
        <taxon>Eukaryota</taxon>
        <taxon>Metazoa</taxon>
        <taxon>Ecdysozoa</taxon>
        <taxon>Arthropoda</taxon>
        <taxon>Hexapoda</taxon>
        <taxon>Insecta</taxon>
        <taxon>Pterygota</taxon>
        <taxon>Neoptera</taxon>
        <taxon>Endopterygota</taxon>
        <taxon>Diptera</taxon>
        <taxon>Nematocera</taxon>
        <taxon>Culicoidea</taxon>
        <taxon>Culicidae</taxon>
        <taxon>Culicinae</taxon>
        <taxon>Culicini</taxon>
        <taxon>Culex</taxon>
        <taxon>Culex</taxon>
    </lineage>
</organism>
<comment type="similarity">
    <text evidence="1">Belongs to the universal ribosomal protein uS2 family.</text>
</comment>
<evidence type="ECO:0000256" key="1">
    <source>
        <dbReference type="ARBA" id="ARBA00006242"/>
    </source>
</evidence>
<evidence type="ECO:0000256" key="3">
    <source>
        <dbReference type="ARBA" id="ARBA00023274"/>
    </source>
</evidence>
<keyword evidence="6" id="KW-1185">Reference proteome</keyword>
<dbReference type="Proteomes" id="UP001562425">
    <property type="component" value="Unassembled WGS sequence"/>
</dbReference>
<dbReference type="GO" id="GO:0005840">
    <property type="term" value="C:ribosome"/>
    <property type="evidence" value="ECO:0007669"/>
    <property type="project" value="UniProtKB-KW"/>
</dbReference>
<evidence type="ECO:0000256" key="4">
    <source>
        <dbReference type="ARBA" id="ARBA00035401"/>
    </source>
</evidence>
<accession>A0ABD1CMB5</accession>
<dbReference type="Gene3D" id="3.40.50.10490">
    <property type="entry name" value="Glucose-6-phosphate isomerase like protein, domain 1"/>
    <property type="match status" value="1"/>
</dbReference>
<protein>
    <recommendedName>
        <fullName evidence="4">40S ribosomal protein SA</fullName>
    </recommendedName>
</protein>
<dbReference type="AlphaFoldDB" id="A0ABD1CMB5"/>
<dbReference type="EMBL" id="JBEHCU010010985">
    <property type="protein sequence ID" value="KAL1377415.1"/>
    <property type="molecule type" value="Genomic_DNA"/>
</dbReference>
<dbReference type="InterPro" id="IPR005707">
    <property type="entry name" value="Ribosomal_uS2_euk/arc"/>
</dbReference>
<dbReference type="PRINTS" id="PR00395">
    <property type="entry name" value="RIBOSOMALS2"/>
</dbReference>
<name>A0ABD1CMB5_CULPP</name>
<evidence type="ECO:0000256" key="2">
    <source>
        <dbReference type="ARBA" id="ARBA00022980"/>
    </source>
</evidence>
<dbReference type="PANTHER" id="PTHR11489">
    <property type="entry name" value="40S RIBOSOMAL PROTEIN SA"/>
    <property type="match status" value="1"/>
</dbReference>
<evidence type="ECO:0000313" key="5">
    <source>
        <dbReference type="EMBL" id="KAL1377415.1"/>
    </source>
</evidence>
<evidence type="ECO:0000313" key="6">
    <source>
        <dbReference type="Proteomes" id="UP001562425"/>
    </source>
</evidence>
<dbReference type="SUPFAM" id="SSF52313">
    <property type="entry name" value="Ribosomal protein S2"/>
    <property type="match status" value="1"/>
</dbReference>
<sequence>MELCVFKRRPAGVHIINLGRTLETLLLAARCIASIEYPGEMFTSAQFTPRSVLKFAHYTEATLIAGHFTNQIHPASREPQLLIETDPLTDHQPVVEASYAAQVRQLCHPVQHQVAALGRSDVVPVGPCLTRSKPLVSTNPCSPQMLANWTRIDRNIILSVDFSYATRCSRRPTCPIPAFRPGANHGGVLQDGNTLLNPLRPVPEQLQQWREQCRIKS</sequence>
<dbReference type="InterPro" id="IPR001865">
    <property type="entry name" value="Ribosomal_uS2"/>
</dbReference>
<dbReference type="InterPro" id="IPR023591">
    <property type="entry name" value="Ribosomal_uS2_flav_dom_sf"/>
</dbReference>
<dbReference type="GO" id="GO:1990904">
    <property type="term" value="C:ribonucleoprotein complex"/>
    <property type="evidence" value="ECO:0007669"/>
    <property type="project" value="UniProtKB-KW"/>
</dbReference>
<proteinExistence type="inferred from homology"/>
<gene>
    <name evidence="5" type="ORF">pipiens_016282</name>
</gene>
<keyword evidence="2" id="KW-0689">Ribosomal protein</keyword>